<evidence type="ECO:0000313" key="9">
    <source>
        <dbReference type="Proteomes" id="UP000604661"/>
    </source>
</evidence>
<protein>
    <submittedName>
        <fullName evidence="8">Chromate transporter</fullName>
    </submittedName>
</protein>
<feature type="transmembrane region" description="Helical" evidence="7">
    <location>
        <begin position="208"/>
        <end position="227"/>
    </location>
</feature>
<feature type="transmembrane region" description="Helical" evidence="7">
    <location>
        <begin position="135"/>
        <end position="153"/>
    </location>
</feature>
<evidence type="ECO:0000256" key="6">
    <source>
        <dbReference type="ARBA" id="ARBA00023136"/>
    </source>
</evidence>
<feature type="transmembrane region" description="Helical" evidence="7">
    <location>
        <begin position="102"/>
        <end position="123"/>
    </location>
</feature>
<dbReference type="EMBL" id="JACJTE010000008">
    <property type="protein sequence ID" value="MBD2561085.1"/>
    <property type="molecule type" value="Genomic_DNA"/>
</dbReference>
<keyword evidence="4 7" id="KW-0812">Transmembrane</keyword>
<organism evidence="8 9">
    <name type="scientific">Nostoc linckia FACHB-391</name>
    <dbReference type="NCBI Taxonomy" id="2692906"/>
    <lineage>
        <taxon>Bacteria</taxon>
        <taxon>Bacillati</taxon>
        <taxon>Cyanobacteriota</taxon>
        <taxon>Cyanophyceae</taxon>
        <taxon>Nostocales</taxon>
        <taxon>Nostocaceae</taxon>
        <taxon>Nostoc</taxon>
    </lineage>
</organism>
<dbReference type="PIRSF" id="PIRSF004810">
    <property type="entry name" value="ChrA"/>
    <property type="match status" value="1"/>
</dbReference>
<accession>A0ABR8EWT2</accession>
<evidence type="ECO:0000256" key="7">
    <source>
        <dbReference type="SAM" id="Phobius"/>
    </source>
</evidence>
<feature type="transmembrane region" description="Helical" evidence="7">
    <location>
        <begin position="32"/>
        <end position="53"/>
    </location>
</feature>
<dbReference type="PANTHER" id="PTHR33567:SF3">
    <property type="entry name" value="CHROMATE ION TRANSPORTER (EUROFUNG)"/>
    <property type="match status" value="1"/>
</dbReference>
<proteinExistence type="inferred from homology"/>
<feature type="transmembrane region" description="Helical" evidence="7">
    <location>
        <begin position="338"/>
        <end position="356"/>
    </location>
</feature>
<feature type="transmembrane region" description="Helical" evidence="7">
    <location>
        <begin position="386"/>
        <end position="403"/>
    </location>
</feature>
<evidence type="ECO:0000313" key="8">
    <source>
        <dbReference type="EMBL" id="MBD2561085.1"/>
    </source>
</evidence>
<feature type="transmembrane region" description="Helical" evidence="7">
    <location>
        <begin position="304"/>
        <end position="326"/>
    </location>
</feature>
<evidence type="ECO:0000256" key="2">
    <source>
        <dbReference type="ARBA" id="ARBA00005262"/>
    </source>
</evidence>
<evidence type="ECO:0000256" key="1">
    <source>
        <dbReference type="ARBA" id="ARBA00004651"/>
    </source>
</evidence>
<sequence length="404" mass="43518">MTQEAEDIQKEQEVISYNALTPKQQKQRLTELAAVFLRLGAIAFGGPAAHIAMMDNEVVNRRQWMSREKLLDLLGITNLIPGPNSTELAIHIGYERAGWRGLLVAGSCFILPAMLIVWALAAIYARYQTVPQVEWLLYGIKPVIIAIVIQAVWNLGKKAAKDMPTIIAGVAAIIAYLAGLNEILVLILLGIAVMLLKNWQARGHTSGAFLLPISGILAQVGSTTAAVTSVSWINVFVFFLKIGCVLYGSGYVLLAFLQRDLVERNQWLTSQQLLDAVAIGQFTPGPVFTTATFIGYLLAGNTGAIAGTIGIFLPAFVLVLVVNPWVPKLRQSSWASGFLDGVNAASLGLMAGVTYTLGRAALVDWLTIIMVVLSAIAVFRFKINSAWLVLAGGAIGLASHIFFG</sequence>
<dbReference type="PANTHER" id="PTHR33567">
    <property type="entry name" value="CHROMATE ION TRANSPORTER (EUROFUNG)"/>
    <property type="match status" value="1"/>
</dbReference>
<feature type="transmembrane region" description="Helical" evidence="7">
    <location>
        <begin position="165"/>
        <end position="196"/>
    </location>
</feature>
<comment type="caution">
    <text evidence="8">The sequence shown here is derived from an EMBL/GenBank/DDBJ whole genome shotgun (WGS) entry which is preliminary data.</text>
</comment>
<dbReference type="Pfam" id="PF02417">
    <property type="entry name" value="Chromate_transp"/>
    <property type="match status" value="2"/>
</dbReference>
<dbReference type="NCBIfam" id="TIGR00937">
    <property type="entry name" value="2A51"/>
    <property type="match status" value="1"/>
</dbReference>
<keyword evidence="6 7" id="KW-0472">Membrane</keyword>
<comment type="similarity">
    <text evidence="2">Belongs to the chromate ion transporter (CHR) (TC 2.A.51) family.</text>
</comment>
<name>A0ABR8EWT2_NOSLI</name>
<keyword evidence="9" id="KW-1185">Reference proteome</keyword>
<keyword evidence="3" id="KW-1003">Cell membrane</keyword>
<dbReference type="RefSeq" id="WP_190892431.1">
    <property type="nucleotide sequence ID" value="NZ_JACJTE010000008.1"/>
</dbReference>
<gene>
    <name evidence="8" type="ORF">H6G95_10745</name>
</gene>
<evidence type="ECO:0000256" key="4">
    <source>
        <dbReference type="ARBA" id="ARBA00022692"/>
    </source>
</evidence>
<evidence type="ECO:0000256" key="5">
    <source>
        <dbReference type="ARBA" id="ARBA00022989"/>
    </source>
</evidence>
<dbReference type="InterPro" id="IPR003370">
    <property type="entry name" value="Chromate_transpt"/>
</dbReference>
<evidence type="ECO:0000256" key="3">
    <source>
        <dbReference type="ARBA" id="ARBA00022475"/>
    </source>
</evidence>
<comment type="subcellular location">
    <subcellularLocation>
        <location evidence="1">Cell membrane</location>
        <topology evidence="1">Multi-pass membrane protein</topology>
    </subcellularLocation>
</comment>
<dbReference type="Proteomes" id="UP000604661">
    <property type="component" value="Unassembled WGS sequence"/>
</dbReference>
<reference evidence="8 9" key="1">
    <citation type="journal article" date="2020" name="ISME J.">
        <title>Comparative genomics reveals insights into cyanobacterial evolution and habitat adaptation.</title>
        <authorList>
            <person name="Chen M.Y."/>
            <person name="Teng W.K."/>
            <person name="Zhao L."/>
            <person name="Hu C.X."/>
            <person name="Zhou Y.K."/>
            <person name="Han B.P."/>
            <person name="Song L.R."/>
            <person name="Shu W.S."/>
        </authorList>
    </citation>
    <scope>NUCLEOTIDE SEQUENCE [LARGE SCALE GENOMIC DNA]</scope>
    <source>
        <strain evidence="8 9">FACHB-391</strain>
    </source>
</reference>
<keyword evidence="5 7" id="KW-1133">Transmembrane helix</keyword>
<feature type="transmembrane region" description="Helical" evidence="7">
    <location>
        <begin position="277"/>
        <end position="298"/>
    </location>
</feature>
<dbReference type="InterPro" id="IPR014047">
    <property type="entry name" value="Chr_Tranpt_l_chain"/>
</dbReference>
<feature type="transmembrane region" description="Helical" evidence="7">
    <location>
        <begin position="233"/>
        <end position="257"/>
    </location>
</feature>
<feature type="transmembrane region" description="Helical" evidence="7">
    <location>
        <begin position="362"/>
        <end position="379"/>
    </location>
</feature>